<accession>B8MKV6</accession>
<keyword evidence="5 8" id="KW-1015">Disulfide bond</keyword>
<dbReference type="Gene3D" id="1.50.10.10">
    <property type="match status" value="1"/>
</dbReference>
<evidence type="ECO:0000256" key="3">
    <source>
        <dbReference type="ARBA" id="ARBA00007658"/>
    </source>
</evidence>
<dbReference type="AlphaFoldDB" id="B8MKV6"/>
<evidence type="ECO:0000256" key="1">
    <source>
        <dbReference type="ARBA" id="ARBA00001913"/>
    </source>
</evidence>
<feature type="active site" description="Proton donor" evidence="6">
    <location>
        <position position="182"/>
    </location>
</feature>
<dbReference type="Proteomes" id="UP000001745">
    <property type="component" value="Unassembled WGS sequence"/>
</dbReference>
<keyword evidence="7" id="KW-0479">Metal-binding</keyword>
<keyword evidence="10" id="KW-0472">Membrane</keyword>
<dbReference type="FunFam" id="1.50.10.10:FF:000037">
    <property type="entry name" value="alpha-1,2-Mannosidase"/>
    <property type="match status" value="1"/>
</dbReference>
<feature type="active site" evidence="6">
    <location>
        <position position="493"/>
    </location>
</feature>
<dbReference type="InterPro" id="IPR001382">
    <property type="entry name" value="Glyco_hydro_47"/>
</dbReference>
<evidence type="ECO:0000256" key="9">
    <source>
        <dbReference type="RuleBase" id="RU361193"/>
    </source>
</evidence>
<dbReference type="GO" id="GO:0016020">
    <property type="term" value="C:membrane"/>
    <property type="evidence" value="ECO:0007669"/>
    <property type="project" value="InterPro"/>
</dbReference>
<feature type="active site" description="Proton donor" evidence="6">
    <location>
        <position position="429"/>
    </location>
</feature>
<dbReference type="VEuPathDB" id="FungiDB:TSTA_044220"/>
<dbReference type="PhylomeDB" id="B8MKV6"/>
<dbReference type="EMBL" id="EQ962657">
    <property type="protein sequence ID" value="EED14955.1"/>
    <property type="molecule type" value="Genomic_DNA"/>
</dbReference>
<evidence type="ECO:0000256" key="5">
    <source>
        <dbReference type="ARBA" id="ARBA00023157"/>
    </source>
</evidence>
<keyword evidence="9 11" id="KW-0326">Glycosidase</keyword>
<protein>
    <recommendedName>
        <fullName evidence="9">alpha-1,2-Mannosidase</fullName>
        <ecNumber evidence="9">3.2.1.-</ecNumber>
    </recommendedName>
</protein>
<dbReference type="FunCoup" id="B8MKV6">
    <property type="interactions" value="100"/>
</dbReference>
<dbReference type="OMA" id="WRMFKNI"/>
<dbReference type="GeneID" id="8102721"/>
<evidence type="ECO:0000256" key="10">
    <source>
        <dbReference type="SAM" id="Phobius"/>
    </source>
</evidence>
<dbReference type="Pfam" id="PF01532">
    <property type="entry name" value="Glyco_hydro_47"/>
    <property type="match status" value="1"/>
</dbReference>
<dbReference type="EC" id="3.2.1.-" evidence="9"/>
<keyword evidence="10" id="KW-1133">Transmembrane helix</keyword>
<dbReference type="OrthoDB" id="8118055at2759"/>
<dbReference type="HOGENOM" id="CLU_003818_0_0_1"/>
<dbReference type="STRING" id="441959.B8MKV6"/>
<dbReference type="GO" id="GO:0005783">
    <property type="term" value="C:endoplasmic reticulum"/>
    <property type="evidence" value="ECO:0007669"/>
    <property type="project" value="TreeGrafter"/>
</dbReference>
<feature type="active site" evidence="6">
    <location>
        <position position="319"/>
    </location>
</feature>
<comment type="cofactor">
    <cofactor evidence="1 7">
        <name>Ca(2+)</name>
        <dbReference type="ChEBI" id="CHEBI:29108"/>
    </cofactor>
</comment>
<dbReference type="SUPFAM" id="SSF48225">
    <property type="entry name" value="Seven-hairpin glycosidases"/>
    <property type="match status" value="1"/>
</dbReference>
<reference evidence="12" key="1">
    <citation type="journal article" date="2015" name="Genome Announc.">
        <title>Genome sequence of the AIDS-associated pathogen Penicillium marneffei (ATCC18224) and its near taxonomic relative Talaromyces stipitatus (ATCC10500).</title>
        <authorList>
            <person name="Nierman W.C."/>
            <person name="Fedorova-Abrams N.D."/>
            <person name="Andrianopoulos A."/>
        </authorList>
    </citation>
    <scope>NUCLEOTIDE SEQUENCE [LARGE SCALE GENOMIC DNA]</scope>
    <source>
        <strain evidence="12">ATCC 10500 / CBS 375.48 / QM 6759 / NRRL 1006</strain>
    </source>
</reference>
<evidence type="ECO:0000313" key="12">
    <source>
        <dbReference type="Proteomes" id="UP000001745"/>
    </source>
</evidence>
<proteinExistence type="inferred from homology"/>
<dbReference type="PANTHER" id="PTHR11742:SF49">
    <property type="entry name" value="ALPHA-1,2-MANNOSIDASE"/>
    <property type="match status" value="1"/>
</dbReference>
<keyword evidence="4 9" id="KW-0378">Hydrolase</keyword>
<dbReference type="PRINTS" id="PR00747">
    <property type="entry name" value="GLYHDRLASE47"/>
</dbReference>
<keyword evidence="10" id="KW-0812">Transmembrane</keyword>
<feature type="disulfide bond" evidence="8">
    <location>
        <begin position="386"/>
        <end position="415"/>
    </location>
</feature>
<dbReference type="UniPathway" id="UPA00378"/>
<dbReference type="GO" id="GO:0005975">
    <property type="term" value="P:carbohydrate metabolic process"/>
    <property type="evidence" value="ECO:0007669"/>
    <property type="project" value="InterPro"/>
</dbReference>
<dbReference type="RefSeq" id="XP_002484908.1">
    <property type="nucleotide sequence ID" value="XM_002484863.1"/>
</dbReference>
<dbReference type="InterPro" id="IPR050749">
    <property type="entry name" value="Glycosyl_Hydrolase_47"/>
</dbReference>
<dbReference type="PANTHER" id="PTHR11742">
    <property type="entry name" value="MANNOSYL-OLIGOSACCHARIDE ALPHA-1,2-MANNOSIDASE-RELATED"/>
    <property type="match status" value="1"/>
</dbReference>
<organism evidence="11 12">
    <name type="scientific">Talaromyces stipitatus (strain ATCC 10500 / CBS 375.48 / QM 6759 / NRRL 1006)</name>
    <name type="common">Penicillium stipitatum</name>
    <dbReference type="NCBI Taxonomy" id="441959"/>
    <lineage>
        <taxon>Eukaryota</taxon>
        <taxon>Fungi</taxon>
        <taxon>Dikarya</taxon>
        <taxon>Ascomycota</taxon>
        <taxon>Pezizomycotina</taxon>
        <taxon>Eurotiomycetes</taxon>
        <taxon>Eurotiomycetidae</taxon>
        <taxon>Eurotiales</taxon>
        <taxon>Trichocomaceae</taxon>
        <taxon>Talaromyces</taxon>
        <taxon>Talaromyces sect. Talaromyces</taxon>
    </lineage>
</organism>
<name>B8MKV6_TALSN</name>
<dbReference type="eggNOG" id="KOG2204">
    <property type="taxonomic scope" value="Eukaryota"/>
</dbReference>
<keyword evidence="12" id="KW-1185">Reference proteome</keyword>
<dbReference type="GO" id="GO:0036503">
    <property type="term" value="P:ERAD pathway"/>
    <property type="evidence" value="ECO:0007669"/>
    <property type="project" value="UniProtKB-ARBA"/>
</dbReference>
<evidence type="ECO:0000256" key="8">
    <source>
        <dbReference type="PIRSR" id="PIRSR601382-3"/>
    </source>
</evidence>
<sequence length="589" mass="67585">MPVVRKRLVIPAFILTVFIYLFFDSIEYEDYPSPPSPPPDLRTDAPTEEPVHWHKIPEHYPVKEFIELPGSDTSHKPIPKIQYDFPKEKSSDRRKRLERQASVKEAFLHAWTGYKTHAWLKDEVSPITGGYVNSFSGWAATLVDTLDTLLIMGLDHEFKLALEAIEQIDFSTTTDKSINVFETTIRYMGGFLAAYDLSEGKYPILLQKAKEVGDFVYGAFDTPNRMQVSRWDWKVSLAGTPMRASSQTLLAEVGSLSLEFTRLTQLTGDPKYYDAIQRVSNNLEKSQSKTTIPGLWPMVVDLENLRFQGSQYTLGGMADSTYEYLPKEHLMLGGSTDQYRRMYEKSIEPIKKNLLFRPMTKDEPDILFSGTRNGGTLEYEAQHLTCFIGGMFGIGAKIFDRPEDLKTAEKLVDGCIWAYDIMATGLMPEIFNMIPCEDLGKCPWDERKWMAAVAKMSHVNAHDEETIRQYIKNAGLAPGMTRVSDSRYILRPEAIESVYILYRITGDKKYQEAAWRMFNSIEKMTRTDFAHASIRDVRFTDSKQVDKMESFWLAETLKYFYLIFSEPGLISLDDYVLNTEAHPLRRPRT</sequence>
<evidence type="ECO:0000256" key="2">
    <source>
        <dbReference type="ARBA" id="ARBA00004922"/>
    </source>
</evidence>
<evidence type="ECO:0000313" key="11">
    <source>
        <dbReference type="EMBL" id="EED14955.1"/>
    </source>
</evidence>
<comment type="pathway">
    <text evidence="2">Protein modification; protein glycosylation.</text>
</comment>
<evidence type="ECO:0000256" key="7">
    <source>
        <dbReference type="PIRSR" id="PIRSR601382-2"/>
    </source>
</evidence>
<dbReference type="InParanoid" id="B8MKV6"/>
<dbReference type="GO" id="GO:0004571">
    <property type="term" value="F:mannosyl-oligosaccharide 1,2-alpha-mannosidase activity"/>
    <property type="evidence" value="ECO:0007669"/>
    <property type="project" value="InterPro"/>
</dbReference>
<evidence type="ECO:0000256" key="4">
    <source>
        <dbReference type="ARBA" id="ARBA00022801"/>
    </source>
</evidence>
<evidence type="ECO:0000256" key="6">
    <source>
        <dbReference type="PIRSR" id="PIRSR601382-1"/>
    </source>
</evidence>
<dbReference type="GO" id="GO:0005509">
    <property type="term" value="F:calcium ion binding"/>
    <property type="evidence" value="ECO:0007669"/>
    <property type="project" value="InterPro"/>
</dbReference>
<dbReference type="InterPro" id="IPR012341">
    <property type="entry name" value="6hp_glycosidase-like_sf"/>
</dbReference>
<feature type="binding site" evidence="7">
    <location>
        <position position="579"/>
    </location>
    <ligand>
        <name>Ca(2+)</name>
        <dbReference type="ChEBI" id="CHEBI:29108"/>
    </ligand>
</feature>
<gene>
    <name evidence="11" type="ORF">TSTA_044220</name>
</gene>
<feature type="transmembrane region" description="Helical" evidence="10">
    <location>
        <begin position="7"/>
        <end position="23"/>
    </location>
</feature>
<keyword evidence="7" id="KW-0106">Calcium</keyword>
<comment type="similarity">
    <text evidence="3 9">Belongs to the glycosyl hydrolase 47 family.</text>
</comment>
<dbReference type="InterPro" id="IPR036026">
    <property type="entry name" value="Seven-hairpin_glycosidases"/>
</dbReference>